<dbReference type="EMBL" id="CP016251">
    <property type="protein sequence ID" value="ANQ10658.1"/>
    <property type="molecule type" value="Genomic_DNA"/>
</dbReference>
<keyword evidence="5" id="KW-0378">Hydrolase</keyword>
<evidence type="ECO:0000256" key="3">
    <source>
        <dbReference type="ARBA" id="ARBA00022723"/>
    </source>
</evidence>
<evidence type="ECO:0000256" key="6">
    <source>
        <dbReference type="ARBA" id="ARBA00023157"/>
    </source>
</evidence>
<evidence type="ECO:0000256" key="1">
    <source>
        <dbReference type="ARBA" id="ARBA00009547"/>
    </source>
</evidence>
<dbReference type="RefSeq" id="XP_019917353.1">
    <property type="nucleotide sequence ID" value="XM_020061798.1"/>
</dbReference>
<dbReference type="GO" id="GO:0016788">
    <property type="term" value="F:hydrolase activity, acting on ester bonds"/>
    <property type="evidence" value="ECO:0007669"/>
    <property type="project" value="InterPro"/>
</dbReference>
<proteinExistence type="inferred from homology"/>
<dbReference type="GO" id="GO:0003676">
    <property type="term" value="F:nucleic acid binding"/>
    <property type="evidence" value="ECO:0007669"/>
    <property type="project" value="InterPro"/>
</dbReference>
<dbReference type="Gene3D" id="1.10.575.10">
    <property type="entry name" value="P1 Nuclease"/>
    <property type="match status" value="1"/>
</dbReference>
<name>A0A1B1E6N4_9APIC</name>
<reference evidence="10" key="1">
    <citation type="submission" date="2016-06" db="EMBL/GenBank/DDBJ databases">
        <title>First high quality genome sequence of Plasmodium coatneyi using continuous long reads from single molecule, real-time sequencing.</title>
        <authorList>
            <person name="Chien J.-T."/>
            <person name="Pakala S.B."/>
            <person name="Geraldo J.A."/>
            <person name="Lapp S.A."/>
            <person name="Barnwell J.W."/>
            <person name="Kissinger J.C."/>
            <person name="Galinski M.R."/>
            <person name="Humphrey J.C."/>
        </authorList>
    </citation>
    <scope>NUCLEOTIDE SEQUENCE [LARGE SCALE GENOMIC DNA]</scope>
    <source>
        <strain evidence="10">Hackeri</strain>
    </source>
</reference>
<sequence>MFPATRVIYFFLSVVLLAHGISCWSDEGHMLVSAVAYEGLTDEEKYVLDKIFKNYKEDKDFNDPVTGAVWPDHIKSIDYHYPDIKVRRIGGIDLMNKWHYTSRPYNPTNIPLNVYDEKFYQKTDNALSILKSIFTSLKNINKKENHGSFFSYNFNLRYFIHIFGDVHEPLHVIDFYNKNFPEGDSGGTQINIKYNNKVEKLHYLCDCIFHTRSRKWPTSGKKEMLEEAKALIKMYPPEYFEGRLKNDLNDLEYLDFIISDSYTKAVESIYSNFPHDTLNKETPYTLDNSAVNSLKKMLNEQIALGGYRLRRYLKIMIENVPEDLVKVRKYFK</sequence>
<comment type="similarity">
    <text evidence="1">Belongs to the nuclease type I family.</text>
</comment>
<keyword evidence="4" id="KW-0255">Endonuclease</keyword>
<dbReference type="PANTHER" id="PTHR33146:SF10">
    <property type="entry name" value="STRAND-SPECIFIC NUCLEASE, PUTATIVE-RELATED"/>
    <property type="match status" value="1"/>
</dbReference>
<dbReference type="SUPFAM" id="SSF48537">
    <property type="entry name" value="Phospholipase C/P1 nuclease"/>
    <property type="match status" value="1"/>
</dbReference>
<evidence type="ECO:0000256" key="8">
    <source>
        <dbReference type="SAM" id="SignalP"/>
    </source>
</evidence>
<evidence type="ECO:0000256" key="7">
    <source>
        <dbReference type="ARBA" id="ARBA00023180"/>
    </source>
</evidence>
<evidence type="ECO:0000313" key="9">
    <source>
        <dbReference type="EMBL" id="ANQ10658.1"/>
    </source>
</evidence>
<keyword evidence="7" id="KW-0325">Glycoprotein</keyword>
<dbReference type="GeneID" id="30911750"/>
<dbReference type="InterPro" id="IPR003154">
    <property type="entry name" value="S1/P1nuclease"/>
</dbReference>
<evidence type="ECO:0000313" key="10">
    <source>
        <dbReference type="Proteomes" id="UP000092716"/>
    </source>
</evidence>
<dbReference type="GO" id="GO:0004519">
    <property type="term" value="F:endonuclease activity"/>
    <property type="evidence" value="ECO:0007669"/>
    <property type="project" value="UniProtKB-KW"/>
</dbReference>
<protein>
    <recommendedName>
        <fullName evidence="11">P1/s1 nuclease</fullName>
    </recommendedName>
</protein>
<dbReference type="OrthoDB" id="441446at2759"/>
<keyword evidence="6" id="KW-1015">Disulfide bond</keyword>
<keyword evidence="10" id="KW-1185">Reference proteome</keyword>
<keyword evidence="8" id="KW-0732">Signal</keyword>
<keyword evidence="2" id="KW-0540">Nuclease</keyword>
<dbReference type="Pfam" id="PF02265">
    <property type="entry name" value="S1-P1_nuclease"/>
    <property type="match status" value="1"/>
</dbReference>
<dbReference type="CDD" id="cd11010">
    <property type="entry name" value="S1-P1_nuclease"/>
    <property type="match status" value="1"/>
</dbReference>
<evidence type="ECO:0000256" key="2">
    <source>
        <dbReference type="ARBA" id="ARBA00022722"/>
    </source>
</evidence>
<organism evidence="9 10">
    <name type="scientific">Plasmodium coatneyi</name>
    <dbReference type="NCBI Taxonomy" id="208452"/>
    <lineage>
        <taxon>Eukaryota</taxon>
        <taxon>Sar</taxon>
        <taxon>Alveolata</taxon>
        <taxon>Apicomplexa</taxon>
        <taxon>Aconoidasida</taxon>
        <taxon>Haemosporida</taxon>
        <taxon>Plasmodiidae</taxon>
        <taxon>Plasmodium</taxon>
    </lineage>
</organism>
<evidence type="ECO:0008006" key="11">
    <source>
        <dbReference type="Google" id="ProtNLM"/>
    </source>
</evidence>
<evidence type="ECO:0000256" key="5">
    <source>
        <dbReference type="ARBA" id="ARBA00022801"/>
    </source>
</evidence>
<dbReference type="KEGG" id="pcot:PCOAH_00050160"/>
<dbReference type="GO" id="GO:0046872">
    <property type="term" value="F:metal ion binding"/>
    <property type="evidence" value="ECO:0007669"/>
    <property type="project" value="UniProtKB-KW"/>
</dbReference>
<dbReference type="GO" id="GO:0006308">
    <property type="term" value="P:DNA catabolic process"/>
    <property type="evidence" value="ECO:0007669"/>
    <property type="project" value="InterPro"/>
</dbReference>
<accession>A0A1B1E6N4</accession>
<dbReference type="Proteomes" id="UP000092716">
    <property type="component" value="Chromosome 13"/>
</dbReference>
<evidence type="ECO:0000256" key="4">
    <source>
        <dbReference type="ARBA" id="ARBA00022759"/>
    </source>
</evidence>
<keyword evidence="3" id="KW-0479">Metal-binding</keyword>
<gene>
    <name evidence="9" type="ORF">PCOAH_00050160</name>
</gene>
<dbReference type="PANTHER" id="PTHR33146">
    <property type="entry name" value="ENDONUCLEASE 4"/>
    <property type="match status" value="1"/>
</dbReference>
<feature type="signal peptide" evidence="8">
    <location>
        <begin position="1"/>
        <end position="23"/>
    </location>
</feature>
<dbReference type="VEuPathDB" id="PlasmoDB:PCOAH_00050160"/>
<feature type="chain" id="PRO_5008521643" description="P1/s1 nuclease" evidence="8">
    <location>
        <begin position="24"/>
        <end position="332"/>
    </location>
</feature>
<dbReference type="InterPro" id="IPR008947">
    <property type="entry name" value="PLipase_C/P1_nuclease_dom_sf"/>
</dbReference>
<dbReference type="AlphaFoldDB" id="A0A1B1E6N4"/>